<protein>
    <submittedName>
        <fullName evidence="1">Unnamed protein product</fullName>
    </submittedName>
</protein>
<keyword evidence="2" id="KW-1185">Reference proteome</keyword>
<gene>
    <name evidence="1" type="ORF">Amon02_000895900</name>
</gene>
<proteinExistence type="predicted"/>
<evidence type="ECO:0000313" key="1">
    <source>
        <dbReference type="EMBL" id="GME91685.1"/>
    </source>
</evidence>
<name>A0ACB5TMT3_AMBMO</name>
<accession>A0ACB5TMT3</accession>
<reference evidence="1" key="1">
    <citation type="submission" date="2023-04" db="EMBL/GenBank/DDBJ databases">
        <title>Ambrosiozyma monospora NBRC 10751.</title>
        <authorList>
            <person name="Ichikawa N."/>
            <person name="Sato H."/>
            <person name="Tonouchi N."/>
        </authorList>
    </citation>
    <scope>NUCLEOTIDE SEQUENCE</scope>
    <source>
        <strain evidence="1">NBRC 10751</strain>
    </source>
</reference>
<organism evidence="1 2">
    <name type="scientific">Ambrosiozyma monospora</name>
    <name type="common">Yeast</name>
    <name type="synonym">Endomycopsis monosporus</name>
    <dbReference type="NCBI Taxonomy" id="43982"/>
    <lineage>
        <taxon>Eukaryota</taxon>
        <taxon>Fungi</taxon>
        <taxon>Dikarya</taxon>
        <taxon>Ascomycota</taxon>
        <taxon>Saccharomycotina</taxon>
        <taxon>Pichiomycetes</taxon>
        <taxon>Pichiales</taxon>
        <taxon>Pichiaceae</taxon>
        <taxon>Ambrosiozyma</taxon>
    </lineage>
</organism>
<evidence type="ECO:0000313" key="2">
    <source>
        <dbReference type="Proteomes" id="UP001165064"/>
    </source>
</evidence>
<dbReference type="EMBL" id="BSXS01008170">
    <property type="protein sequence ID" value="GME91685.1"/>
    <property type="molecule type" value="Genomic_DNA"/>
</dbReference>
<dbReference type="Proteomes" id="UP001165064">
    <property type="component" value="Unassembled WGS sequence"/>
</dbReference>
<sequence length="314" mass="35073">MYNNRGGRGGNRNGYGQSNRGGFQSNRGGFQNAQQSLDRANQFNSQNQVTLEITGWQNASPQEFANFVSRKTKVGLMNLRAEPNSPLLRATVKSQRDADVVVKLSGARFANDVVRIRIIDTIGGAGTNTPNTIDLLKSFIASRYDANLKMLNLEGMVHDQTLISNGLFNTATTNSKFFTALMKIALQQKIDVQTVNLAANDLNDYSKYLTELSLHFPKVKNLSLANNKISKLDFFTKVRNRFPLLRELIIAGNPIVNMNFHADIVKLFPRLVVLDGTPVRDEAKLNAIMTFPVPTAPMFFETPDLQKLNHNFHL</sequence>
<comment type="caution">
    <text evidence="1">The sequence shown here is derived from an EMBL/GenBank/DDBJ whole genome shotgun (WGS) entry which is preliminary data.</text>
</comment>